<evidence type="ECO:0000313" key="3">
    <source>
        <dbReference type="Proteomes" id="UP001482620"/>
    </source>
</evidence>
<feature type="transmembrane region" description="Helical" evidence="1">
    <location>
        <begin position="12"/>
        <end position="30"/>
    </location>
</feature>
<comment type="caution">
    <text evidence="2">The sequence shown here is derived from an EMBL/GenBank/DDBJ whole genome shotgun (WGS) entry which is preliminary data.</text>
</comment>
<name>A0ABV0TIM2_9TELE</name>
<keyword evidence="1" id="KW-1133">Transmembrane helix</keyword>
<evidence type="ECO:0000256" key="1">
    <source>
        <dbReference type="SAM" id="Phobius"/>
    </source>
</evidence>
<reference evidence="2 3" key="1">
    <citation type="submission" date="2021-06" db="EMBL/GenBank/DDBJ databases">
        <authorList>
            <person name="Palmer J.M."/>
        </authorList>
    </citation>
    <scope>NUCLEOTIDE SEQUENCE [LARGE SCALE GENOMIC DNA]</scope>
    <source>
        <strain evidence="3">if_2019</strain>
        <tissue evidence="2">Muscle</tissue>
    </source>
</reference>
<dbReference type="Proteomes" id="UP001482620">
    <property type="component" value="Unassembled WGS sequence"/>
</dbReference>
<protein>
    <submittedName>
        <fullName evidence="2">Uncharacterized protein</fullName>
    </submittedName>
</protein>
<gene>
    <name evidence="2" type="ORF">ILYODFUR_000773</name>
</gene>
<keyword evidence="1" id="KW-0472">Membrane</keyword>
<keyword evidence="1" id="KW-0812">Transmembrane</keyword>
<dbReference type="EMBL" id="JAHRIQ010034787">
    <property type="protein sequence ID" value="MEQ2231473.1"/>
    <property type="molecule type" value="Genomic_DNA"/>
</dbReference>
<organism evidence="2 3">
    <name type="scientific">Ilyodon furcidens</name>
    <name type="common">goldbreast splitfin</name>
    <dbReference type="NCBI Taxonomy" id="33524"/>
    <lineage>
        <taxon>Eukaryota</taxon>
        <taxon>Metazoa</taxon>
        <taxon>Chordata</taxon>
        <taxon>Craniata</taxon>
        <taxon>Vertebrata</taxon>
        <taxon>Euteleostomi</taxon>
        <taxon>Actinopterygii</taxon>
        <taxon>Neopterygii</taxon>
        <taxon>Teleostei</taxon>
        <taxon>Neoteleostei</taxon>
        <taxon>Acanthomorphata</taxon>
        <taxon>Ovalentaria</taxon>
        <taxon>Atherinomorphae</taxon>
        <taxon>Cyprinodontiformes</taxon>
        <taxon>Goodeidae</taxon>
        <taxon>Ilyodon</taxon>
    </lineage>
</organism>
<keyword evidence="3" id="KW-1185">Reference proteome</keyword>
<evidence type="ECO:0000313" key="2">
    <source>
        <dbReference type="EMBL" id="MEQ2231473.1"/>
    </source>
</evidence>
<proteinExistence type="predicted"/>
<accession>A0ABV0TIM2</accession>
<sequence>MRRGMSDRDSVCLFFVSGWFLYSSPFWISLGPPSNLGPISSLPHYPPVAGVSARWSTCGFLCSGLGALVYAGSPPVAACWGLDPWALSGLCLRSVMSRSLGSLGPWLDLLWHPQTHYCIFLWRNLVYTSALTLRPTGV</sequence>